<dbReference type="PANTHER" id="PTHR10073">
    <property type="entry name" value="DNA MISMATCH REPAIR PROTEIN MLH, PMS, MUTL"/>
    <property type="match status" value="1"/>
</dbReference>
<dbReference type="InterPro" id="IPR013507">
    <property type="entry name" value="DNA_mismatch_S5_2-like"/>
</dbReference>
<dbReference type="Gene3D" id="3.30.565.10">
    <property type="entry name" value="Histidine kinase-like ATPase, C-terminal domain"/>
    <property type="match status" value="1"/>
</dbReference>
<dbReference type="PANTHER" id="PTHR10073:SF41">
    <property type="entry name" value="MISMATCH REPAIR PROTEIN, PUTATIVE (AFU_ORTHOLOGUE AFUA_8G05820)-RELATED"/>
    <property type="match status" value="1"/>
</dbReference>
<name>A0A8H6IPR7_9PEZI</name>
<evidence type="ECO:0000256" key="3">
    <source>
        <dbReference type="SAM" id="MobiDB-lite"/>
    </source>
</evidence>
<dbReference type="AlphaFoldDB" id="A0A8H6IPR7"/>
<feature type="compositionally biased region" description="Low complexity" evidence="3">
    <location>
        <begin position="517"/>
        <end position="530"/>
    </location>
</feature>
<feature type="compositionally biased region" description="Polar residues" evidence="3">
    <location>
        <begin position="408"/>
        <end position="420"/>
    </location>
</feature>
<evidence type="ECO:0000259" key="4">
    <source>
        <dbReference type="SMART" id="SM01340"/>
    </source>
</evidence>
<feature type="region of interest" description="Disordered" evidence="3">
    <location>
        <begin position="345"/>
        <end position="364"/>
    </location>
</feature>
<dbReference type="InterPro" id="IPR038973">
    <property type="entry name" value="MutL/Mlh/Pms-like"/>
</dbReference>
<feature type="compositionally biased region" description="Basic and acidic residues" evidence="3">
    <location>
        <begin position="793"/>
        <end position="805"/>
    </location>
</feature>
<accession>A0A8H6IPR7</accession>
<dbReference type="InterPro" id="IPR020568">
    <property type="entry name" value="Ribosomal_Su5_D2-typ_SF"/>
</dbReference>
<keyword evidence="6" id="KW-1185">Reference proteome</keyword>
<dbReference type="InterPro" id="IPR036890">
    <property type="entry name" value="HATPase_C_sf"/>
</dbReference>
<feature type="region of interest" description="Disordered" evidence="3">
    <location>
        <begin position="646"/>
        <end position="696"/>
    </location>
</feature>
<feature type="region of interest" description="Disordered" evidence="3">
    <location>
        <begin position="475"/>
        <end position="536"/>
    </location>
</feature>
<gene>
    <name evidence="5" type="ORF">CSOJ01_14749</name>
</gene>
<dbReference type="SUPFAM" id="SSF54211">
    <property type="entry name" value="Ribosomal protein S5 domain 2-like"/>
    <property type="match status" value="1"/>
</dbReference>
<keyword evidence="2" id="KW-0227">DNA damage</keyword>
<feature type="domain" description="DNA mismatch repair protein S5" evidence="4">
    <location>
        <begin position="157"/>
        <end position="291"/>
    </location>
</feature>
<dbReference type="GO" id="GO:0061982">
    <property type="term" value="P:meiosis I cell cycle process"/>
    <property type="evidence" value="ECO:0007669"/>
    <property type="project" value="UniProtKB-ARBA"/>
</dbReference>
<dbReference type="GO" id="GO:0016887">
    <property type="term" value="F:ATP hydrolysis activity"/>
    <property type="evidence" value="ECO:0007669"/>
    <property type="project" value="InterPro"/>
</dbReference>
<dbReference type="SUPFAM" id="SSF55874">
    <property type="entry name" value="ATPase domain of HSP90 chaperone/DNA topoisomerase II/histidine kinase"/>
    <property type="match status" value="1"/>
</dbReference>
<feature type="compositionally biased region" description="Basic and acidic residues" evidence="3">
    <location>
        <begin position="817"/>
        <end position="827"/>
    </location>
</feature>
<evidence type="ECO:0000313" key="6">
    <source>
        <dbReference type="Proteomes" id="UP000652219"/>
    </source>
</evidence>
<dbReference type="Pfam" id="PF13589">
    <property type="entry name" value="HATPase_c_3"/>
    <property type="match status" value="1"/>
</dbReference>
<feature type="region of interest" description="Disordered" evidence="3">
    <location>
        <begin position="390"/>
        <end position="424"/>
    </location>
</feature>
<reference evidence="5 6" key="1">
    <citation type="journal article" date="2020" name="Phytopathology">
        <title>Genome Sequence Resources of Colletotrichum truncatum, C. plurivorum, C. musicola, and C. sojae: Four Species Pathogenic to Soybean (Glycine max).</title>
        <authorList>
            <person name="Rogerio F."/>
            <person name="Boufleur T.R."/>
            <person name="Ciampi-Guillardi M."/>
            <person name="Sukno S.A."/>
            <person name="Thon M.R."/>
            <person name="Massola Junior N.S."/>
            <person name="Baroncelli R."/>
        </authorList>
    </citation>
    <scope>NUCLEOTIDE SEQUENCE [LARGE SCALE GENOMIC DNA]</scope>
    <source>
        <strain evidence="5 6">LFN0009</strain>
    </source>
</reference>
<dbReference type="GO" id="GO:0140664">
    <property type="term" value="F:ATP-dependent DNA damage sensor activity"/>
    <property type="evidence" value="ECO:0007669"/>
    <property type="project" value="InterPro"/>
</dbReference>
<comment type="similarity">
    <text evidence="1">Belongs to the DNA mismatch repair MutL/HexB family.</text>
</comment>
<dbReference type="SMART" id="SM01340">
    <property type="entry name" value="DNA_mis_repair"/>
    <property type="match status" value="1"/>
</dbReference>
<sequence length="935" mass="103164">MPIKQLPQCTIRQLGSSTAVLSPVSLVKELVENSIDAEASSIEIIISPNVVDKIQLRDNGKGISPRDYDALGRRAHTSKLRTFEELQRRGGRTLGFRGDALASANTLCVLTITTRTDEDLVANQLTLNPNGGGLSARKPVSAPVGTTIDATDLFSGFPETYDGTIRNGGTALERPDTSASGFLLEAFVPSADADPSMIERKGYFISVDSRPMSATRGTMKKLVDIYKAYLRDCLAAKASQRGLKTPFIRLNIQCSPGSYDPNVVASKDEVLFANESRLLHLFEEMCKKLYHPPEKQAHDVTRNRYSCQASSGDGRVDFVQDEDDEETMGAAVRERDLEDHRVDGIEFREPGAPNDDEQIATLPPGRTRLSCHSILTGIESQPAPAVFRSASAEGVDAEGGKEHDSDEASSQGSRGTNSVDSFLRQVEVTAPTRCLLRTTWEVDMTRSKTASPTGESETVLLHPVSNHIAEFLSRQRAEQTQRNQPNPWSIAKKAAGRRGGEGLGESINMEQHHDHMAAPSSSEPAHAPGAEGVTHQMPIGSMCETSEGQRSVEMLPSLALQECTPQIDDGDGPNEIEKGASRRPAGQNDGLQETRRQEGSGTSRDEDQTRQFGEPHDPDDVPTDDVVRSSEIQNAHARRRWSFDQSGRDNFFGTLPPSSPLHKPFRVPARAGPVQTRRGRFSRTSRENATRRNVRQSGLTQSKLILDARKSLDPLIAHDAERVCHPSTYRELDEANGEISMMEEIPYRHRKASPSPTERQMDVALERLNTLRPRAMGSRPGEDDQHPGNLEEGAEKRGRSMDRKLTAAFNMPPGTSERSRLASESSRRSKTHKRTISEMLPLEMPGIKTNIQFQQLRIDPSDIENQAKIMSYYDTYITQGLQEPGFALEPAEANNVNSQLQEVVENWASEKYSVDLDLRVNIAEILEKGDMNITC</sequence>
<evidence type="ECO:0000313" key="5">
    <source>
        <dbReference type="EMBL" id="KAF6789652.1"/>
    </source>
</evidence>
<dbReference type="EMBL" id="WIGN01000527">
    <property type="protein sequence ID" value="KAF6789652.1"/>
    <property type="molecule type" value="Genomic_DNA"/>
</dbReference>
<evidence type="ECO:0000256" key="1">
    <source>
        <dbReference type="ARBA" id="ARBA00006082"/>
    </source>
</evidence>
<feature type="region of interest" description="Disordered" evidence="3">
    <location>
        <begin position="563"/>
        <end position="627"/>
    </location>
</feature>
<dbReference type="Proteomes" id="UP000652219">
    <property type="component" value="Unassembled WGS sequence"/>
</dbReference>
<feature type="compositionally biased region" description="Basic and acidic residues" evidence="3">
    <location>
        <begin position="592"/>
        <end position="619"/>
    </location>
</feature>
<dbReference type="GO" id="GO:0005524">
    <property type="term" value="F:ATP binding"/>
    <property type="evidence" value="ECO:0007669"/>
    <property type="project" value="InterPro"/>
</dbReference>
<comment type="caution">
    <text evidence="5">The sequence shown here is derived from an EMBL/GenBank/DDBJ whole genome shotgun (WGS) entry which is preliminary data.</text>
</comment>
<protein>
    <submittedName>
        <fullName evidence="5">DNA mismatch repair</fullName>
    </submittedName>
</protein>
<dbReference type="InterPro" id="IPR014721">
    <property type="entry name" value="Ribsml_uS5_D2-typ_fold_subgr"/>
</dbReference>
<dbReference type="Gene3D" id="3.30.230.10">
    <property type="match status" value="1"/>
</dbReference>
<dbReference type="GO" id="GO:0032389">
    <property type="term" value="C:MutLalpha complex"/>
    <property type="evidence" value="ECO:0007669"/>
    <property type="project" value="TreeGrafter"/>
</dbReference>
<feature type="region of interest" description="Disordered" evidence="3">
    <location>
        <begin position="772"/>
        <end position="833"/>
    </location>
</feature>
<proteinExistence type="inferred from homology"/>
<evidence type="ECO:0000256" key="2">
    <source>
        <dbReference type="ARBA" id="ARBA00022763"/>
    </source>
</evidence>
<dbReference type="GO" id="GO:0030983">
    <property type="term" value="F:mismatched DNA binding"/>
    <property type="evidence" value="ECO:0007669"/>
    <property type="project" value="InterPro"/>
</dbReference>
<dbReference type="GO" id="GO:0006298">
    <property type="term" value="P:mismatch repair"/>
    <property type="evidence" value="ECO:0007669"/>
    <property type="project" value="InterPro"/>
</dbReference>
<organism evidence="5 6">
    <name type="scientific">Colletotrichum sojae</name>
    <dbReference type="NCBI Taxonomy" id="2175907"/>
    <lineage>
        <taxon>Eukaryota</taxon>
        <taxon>Fungi</taxon>
        <taxon>Dikarya</taxon>
        <taxon>Ascomycota</taxon>
        <taxon>Pezizomycotina</taxon>
        <taxon>Sordariomycetes</taxon>
        <taxon>Hypocreomycetidae</taxon>
        <taxon>Glomerellales</taxon>
        <taxon>Glomerellaceae</taxon>
        <taxon>Colletotrichum</taxon>
        <taxon>Colletotrichum orchidearum species complex</taxon>
    </lineage>
</organism>